<dbReference type="SUPFAM" id="SSF52518">
    <property type="entry name" value="Thiamin diphosphate-binding fold (THDP-binding)"/>
    <property type="match status" value="2"/>
</dbReference>
<comment type="caution">
    <text evidence="17">The sequence shown here is derived from an EMBL/GenBank/DDBJ whole genome shotgun (WGS) entry which is preliminary data.</text>
</comment>
<dbReference type="NCBIfam" id="NF004558">
    <property type="entry name" value="PRK05899.2-4"/>
    <property type="match status" value="1"/>
</dbReference>
<evidence type="ECO:0000256" key="6">
    <source>
        <dbReference type="ARBA" id="ARBA00002931"/>
    </source>
</evidence>
<gene>
    <name evidence="17" type="ORF">EI74_0642</name>
</gene>
<dbReference type="Pfam" id="PF00456">
    <property type="entry name" value="Transketolase_N"/>
    <property type="match status" value="1"/>
</dbReference>
<keyword evidence="13" id="KW-0460">Magnesium</keyword>
<evidence type="ECO:0000256" key="11">
    <source>
        <dbReference type="ARBA" id="ARBA00022723"/>
    </source>
</evidence>
<dbReference type="InterPro" id="IPR020826">
    <property type="entry name" value="Transketolase_BS"/>
</dbReference>
<keyword evidence="12" id="KW-0106">Calcium</keyword>
<dbReference type="GO" id="GO:0005829">
    <property type="term" value="C:cytosol"/>
    <property type="evidence" value="ECO:0007669"/>
    <property type="project" value="TreeGrafter"/>
</dbReference>
<evidence type="ECO:0000256" key="9">
    <source>
        <dbReference type="ARBA" id="ARBA00013152"/>
    </source>
</evidence>
<dbReference type="GO" id="GO:0006098">
    <property type="term" value="P:pentose-phosphate shunt"/>
    <property type="evidence" value="ECO:0007669"/>
    <property type="project" value="TreeGrafter"/>
</dbReference>
<dbReference type="InterPro" id="IPR029061">
    <property type="entry name" value="THDP-binding"/>
</dbReference>
<keyword evidence="14" id="KW-0786">Thiamine pyrophosphate</keyword>
<dbReference type="InterPro" id="IPR055152">
    <property type="entry name" value="Transketolase-like_C_2"/>
</dbReference>
<dbReference type="RefSeq" id="WP_094254797.1">
    <property type="nucleotide sequence ID" value="NZ_NNCE01000005.1"/>
</dbReference>
<comment type="catalytic activity">
    <reaction evidence="15">
        <text>D-sedoheptulose 7-phosphate + D-glyceraldehyde 3-phosphate = aldehydo-D-ribose 5-phosphate + D-xylulose 5-phosphate</text>
        <dbReference type="Rhea" id="RHEA:10508"/>
        <dbReference type="ChEBI" id="CHEBI:57483"/>
        <dbReference type="ChEBI" id="CHEBI:57737"/>
        <dbReference type="ChEBI" id="CHEBI:58273"/>
        <dbReference type="ChEBI" id="CHEBI:59776"/>
        <dbReference type="EC" id="2.2.1.1"/>
    </reaction>
</comment>
<evidence type="ECO:0000256" key="8">
    <source>
        <dbReference type="ARBA" id="ARBA00011738"/>
    </source>
</evidence>
<dbReference type="PANTHER" id="PTHR43522:SF2">
    <property type="entry name" value="TRANSKETOLASE 1-RELATED"/>
    <property type="match status" value="1"/>
</dbReference>
<evidence type="ECO:0000256" key="10">
    <source>
        <dbReference type="ARBA" id="ARBA00022679"/>
    </source>
</evidence>
<dbReference type="CDD" id="cd07033">
    <property type="entry name" value="TPP_PYR_DXS_TK_like"/>
    <property type="match status" value="1"/>
</dbReference>
<proteinExistence type="inferred from homology"/>
<dbReference type="PANTHER" id="PTHR43522">
    <property type="entry name" value="TRANSKETOLASE"/>
    <property type="match status" value="1"/>
</dbReference>
<feature type="domain" description="Transketolase-like pyrimidine-binding" evidence="16">
    <location>
        <begin position="329"/>
        <end position="498"/>
    </location>
</feature>
<dbReference type="SMART" id="SM00861">
    <property type="entry name" value="Transket_pyr"/>
    <property type="match status" value="1"/>
</dbReference>
<dbReference type="FunFam" id="3.40.50.970:FF:000045">
    <property type="entry name" value="Transketolase"/>
    <property type="match status" value="1"/>
</dbReference>
<accession>A0A4R6IDZ3</accession>
<evidence type="ECO:0000313" key="17">
    <source>
        <dbReference type="EMBL" id="TDO19837.1"/>
    </source>
</evidence>
<sequence>MQDKYAINTLKMNGVAAVNQANSGHPGIVLSAATMLHTIFTRHIKYDPLNPKWINRDRFILSAGHGSALLYAQLRLMGLISEKDLKNFRQANSLTPGHPEYGHTTGVEATTGPLGQGLAMAIGLATSEAHLNAKFPSEIDHYTYAIVGDGDLQEGVAYEAMSFAGQQKLSKLIVLHDSNDIQLDTAVNVINTESIKKRVEAQGWNYQLVKTNTVEAISEAITKAKSQSDKPSFIEVKTIIGEGSSKQGTTAVHGAPLGNDIEVLAQKLEWTEDDYFAVPNIVFQYYDQWKHNQNKLFQEWDKKKKTSKFDKFIKSWLEMNVNLGIAPDQATRNSVGTILTKLAKINDQMIGGSADLSVSTKVAGIDGDFGPENRKGKNILFGVREMAMAAIANGIALHSNLKPFVSTFLVFADYLKGAMRLSALMNLPVLYIFSHDSVFVGEDGPTHQPIEQIAMMRAMPNITLFRPADEKEVLGSFKWYFENSKPTVIVSSRQNLKTLENTDIDKVESGAYLLLKGKDTLKHWTLIATGSETAMAFNIAKELGLSCYSVPSYDLVKKPNWVKEFTISIEAQSTFGWNRLANYSIGIDTFGTSAPGEQAYQMMAMDHDSVKSKIFSIISKVEK</sequence>
<comment type="function">
    <text evidence="6">Catalyzes the transfer of a two-carbon ketol group from a ketose donor to an aldose acceptor, via a covalent intermediate with the cofactor thiamine pyrophosphate.</text>
</comment>
<evidence type="ECO:0000256" key="4">
    <source>
        <dbReference type="ARBA" id="ARBA00001946"/>
    </source>
</evidence>
<dbReference type="InterPro" id="IPR009014">
    <property type="entry name" value="Transketo_C/PFOR_II"/>
</dbReference>
<dbReference type="PROSITE" id="PS00802">
    <property type="entry name" value="TRANSKETOLASE_2"/>
    <property type="match status" value="1"/>
</dbReference>
<protein>
    <recommendedName>
        <fullName evidence="9">transketolase</fullName>
        <ecNumber evidence="9">2.2.1.1</ecNumber>
    </recommendedName>
</protein>
<comment type="cofactor">
    <cofactor evidence="5">
        <name>thiamine diphosphate</name>
        <dbReference type="ChEBI" id="CHEBI:58937"/>
    </cofactor>
</comment>
<keyword evidence="11" id="KW-0479">Metal-binding</keyword>
<dbReference type="Pfam" id="PF02779">
    <property type="entry name" value="Transket_pyr"/>
    <property type="match status" value="1"/>
</dbReference>
<evidence type="ECO:0000256" key="7">
    <source>
        <dbReference type="ARBA" id="ARBA00007131"/>
    </source>
</evidence>
<evidence type="ECO:0000256" key="14">
    <source>
        <dbReference type="ARBA" id="ARBA00023052"/>
    </source>
</evidence>
<name>A0A4R6IDZ3_9MOLU</name>
<dbReference type="EMBL" id="SNWN01000013">
    <property type="protein sequence ID" value="TDO19837.1"/>
    <property type="molecule type" value="Genomic_DNA"/>
</dbReference>
<comment type="cofactor">
    <cofactor evidence="4">
        <name>Mg(2+)</name>
        <dbReference type="ChEBI" id="CHEBI:18420"/>
    </cofactor>
</comment>
<comment type="subunit">
    <text evidence="8">Homodimer.</text>
</comment>
<evidence type="ECO:0000256" key="2">
    <source>
        <dbReference type="ARBA" id="ARBA00001936"/>
    </source>
</evidence>
<reference evidence="17 18" key="1">
    <citation type="submission" date="2019-03" db="EMBL/GenBank/DDBJ databases">
        <title>Genomic Encyclopedia of Archaeal and Bacterial Type Strains, Phase II (KMG-II): from individual species to whole genera.</title>
        <authorList>
            <person name="Goeker M."/>
        </authorList>
    </citation>
    <scope>NUCLEOTIDE SEQUENCE [LARGE SCALE GENOMIC DNA]</scope>
    <source>
        <strain evidence="17 18">ATCC 700618</strain>
    </source>
</reference>
<keyword evidence="18" id="KW-1185">Reference proteome</keyword>
<evidence type="ECO:0000256" key="12">
    <source>
        <dbReference type="ARBA" id="ARBA00022837"/>
    </source>
</evidence>
<evidence type="ECO:0000256" key="5">
    <source>
        <dbReference type="ARBA" id="ARBA00001964"/>
    </source>
</evidence>
<dbReference type="OrthoDB" id="8732661at2"/>
<dbReference type="Proteomes" id="UP000295518">
    <property type="component" value="Unassembled WGS sequence"/>
</dbReference>
<evidence type="ECO:0000256" key="15">
    <source>
        <dbReference type="ARBA" id="ARBA00049473"/>
    </source>
</evidence>
<dbReference type="InterPro" id="IPR005474">
    <property type="entry name" value="Transketolase_N"/>
</dbReference>
<evidence type="ECO:0000259" key="16">
    <source>
        <dbReference type="SMART" id="SM00861"/>
    </source>
</evidence>
<evidence type="ECO:0000256" key="1">
    <source>
        <dbReference type="ARBA" id="ARBA00001913"/>
    </source>
</evidence>
<dbReference type="InterPro" id="IPR005475">
    <property type="entry name" value="Transketolase-like_Pyr-bd"/>
</dbReference>
<evidence type="ECO:0000256" key="3">
    <source>
        <dbReference type="ARBA" id="ARBA00001941"/>
    </source>
</evidence>
<organism evidence="17 18">
    <name type="scientific">Mycoplasma testudineum</name>
    <dbReference type="NCBI Taxonomy" id="244584"/>
    <lineage>
        <taxon>Bacteria</taxon>
        <taxon>Bacillati</taxon>
        <taxon>Mycoplasmatota</taxon>
        <taxon>Mollicutes</taxon>
        <taxon>Mycoplasmataceae</taxon>
        <taxon>Mycoplasma</taxon>
    </lineage>
</organism>
<comment type="similarity">
    <text evidence="7">Belongs to the transketolase family.</text>
</comment>
<dbReference type="CDD" id="cd02012">
    <property type="entry name" value="TPP_TK"/>
    <property type="match status" value="1"/>
</dbReference>
<dbReference type="AlphaFoldDB" id="A0A4R6IDZ3"/>
<dbReference type="SUPFAM" id="SSF52922">
    <property type="entry name" value="TK C-terminal domain-like"/>
    <property type="match status" value="1"/>
</dbReference>
<keyword evidence="10" id="KW-0808">Transferase</keyword>
<comment type="cofactor">
    <cofactor evidence="2">
        <name>Mn(2+)</name>
        <dbReference type="ChEBI" id="CHEBI:29035"/>
    </cofactor>
</comment>
<dbReference type="GO" id="GO:0004802">
    <property type="term" value="F:transketolase activity"/>
    <property type="evidence" value="ECO:0007669"/>
    <property type="project" value="UniProtKB-EC"/>
</dbReference>
<dbReference type="Pfam" id="PF22613">
    <property type="entry name" value="Transketolase_C_1"/>
    <property type="match status" value="1"/>
</dbReference>
<evidence type="ECO:0000256" key="13">
    <source>
        <dbReference type="ARBA" id="ARBA00022842"/>
    </source>
</evidence>
<dbReference type="Gene3D" id="3.40.50.970">
    <property type="match status" value="2"/>
</dbReference>
<evidence type="ECO:0000313" key="18">
    <source>
        <dbReference type="Proteomes" id="UP000295518"/>
    </source>
</evidence>
<dbReference type="GO" id="GO:0046872">
    <property type="term" value="F:metal ion binding"/>
    <property type="evidence" value="ECO:0007669"/>
    <property type="project" value="UniProtKB-KW"/>
</dbReference>
<comment type="cofactor">
    <cofactor evidence="1">
        <name>Ca(2+)</name>
        <dbReference type="ChEBI" id="CHEBI:29108"/>
    </cofactor>
</comment>
<dbReference type="Gene3D" id="3.40.50.920">
    <property type="match status" value="1"/>
</dbReference>
<dbReference type="EC" id="2.2.1.1" evidence="9"/>
<dbReference type="InterPro" id="IPR033247">
    <property type="entry name" value="Transketolase_fam"/>
</dbReference>
<comment type="cofactor">
    <cofactor evidence="3">
        <name>Co(2+)</name>
        <dbReference type="ChEBI" id="CHEBI:48828"/>
    </cofactor>
</comment>